<comment type="cofactor">
    <cofactor evidence="8">
        <name>Zn(2+)</name>
        <dbReference type="ChEBI" id="CHEBI:29105"/>
    </cofactor>
</comment>
<evidence type="ECO:0000256" key="7">
    <source>
        <dbReference type="PIRSR" id="PIRSR608901-1"/>
    </source>
</evidence>
<feature type="transmembrane region" description="Helical" evidence="9">
    <location>
        <begin position="139"/>
        <end position="161"/>
    </location>
</feature>
<sequence length="273" mass="31783">MLEDEYYWGAPTSTIDWCEENYIVSPYIAEFFNTTTNLAFGLLALFGIWNTLANGFSKSFILAHLSVMFVGFGSWCFHMTLQYEMQLLDELPMIYAACVMVWHIFEVYPQKRYGIVLPLFLVAYSAFVTYSYLIIKNPVYHQVCYALVVFAIIFRCIYVNHSVPSIYVYEKPWLTRLLWGGASCFVISFLVWNIDNQFCDSLRGWRTTVGLPLGAVSELHGWWHIGTGLGAYYFVVFCEWIHQLMKGNAQQYEIVWLGPVCYIRPVRNQIKKE</sequence>
<evidence type="ECO:0000256" key="4">
    <source>
        <dbReference type="ARBA" id="ARBA00022801"/>
    </source>
</evidence>
<dbReference type="GO" id="GO:0046514">
    <property type="term" value="P:ceramide catabolic process"/>
    <property type="evidence" value="ECO:0007669"/>
    <property type="project" value="TreeGrafter"/>
</dbReference>
<protein>
    <submittedName>
        <fullName evidence="10">Alkaline ceramidase 3</fullName>
    </submittedName>
</protein>
<proteinExistence type="inferred from homology"/>
<dbReference type="AlphaFoldDB" id="A0A068RU31"/>
<keyword evidence="3 9" id="KW-0812">Transmembrane</keyword>
<dbReference type="STRING" id="1263082.A0A068RU31"/>
<keyword evidence="7" id="KW-0106">Calcium</keyword>
<comment type="subcellular location">
    <subcellularLocation>
        <location evidence="1">Membrane</location>
        <topology evidence="1">Multi-pass membrane protein</topology>
    </subcellularLocation>
</comment>
<dbReference type="InterPro" id="IPR008901">
    <property type="entry name" value="ACER"/>
</dbReference>
<feature type="binding site" evidence="7">
    <location>
        <position position="30"/>
    </location>
    <ligand>
        <name>Ca(2+)</name>
        <dbReference type="ChEBI" id="CHEBI:29108"/>
    </ligand>
</feature>
<feature type="binding site" evidence="7">
    <location>
        <position position="19"/>
    </location>
    <ligand>
        <name>Ca(2+)</name>
        <dbReference type="ChEBI" id="CHEBI:29108"/>
    </ligand>
</feature>
<feature type="binding site" evidence="8">
    <location>
        <position position="224"/>
    </location>
    <ligand>
        <name>Zn(2+)</name>
        <dbReference type="ChEBI" id="CHEBI:29105"/>
        <note>catalytic</note>
    </ligand>
</feature>
<comment type="similarity">
    <text evidence="2">Belongs to the alkaline ceramidase family.</text>
</comment>
<feature type="binding site" evidence="7">
    <location>
        <position position="16"/>
    </location>
    <ligand>
        <name>Ca(2+)</name>
        <dbReference type="ChEBI" id="CHEBI:29108"/>
    </ligand>
</feature>
<feature type="binding site" evidence="7">
    <location>
        <position position="17"/>
    </location>
    <ligand>
        <name>Ca(2+)</name>
        <dbReference type="ChEBI" id="CHEBI:29108"/>
    </ligand>
</feature>
<evidence type="ECO:0000256" key="5">
    <source>
        <dbReference type="ARBA" id="ARBA00022989"/>
    </source>
</evidence>
<dbReference type="PANTHER" id="PTHR46187">
    <property type="entry name" value="ALKALINE CERAMIDASE 3"/>
    <property type="match status" value="1"/>
</dbReference>
<feature type="transmembrane region" description="Helical" evidence="9">
    <location>
        <begin position="221"/>
        <end position="241"/>
    </location>
</feature>
<feature type="transmembrane region" description="Helical" evidence="9">
    <location>
        <begin position="115"/>
        <end position="133"/>
    </location>
</feature>
<keyword evidence="7" id="KW-0479">Metal-binding</keyword>
<keyword evidence="6 9" id="KW-0472">Membrane</keyword>
<feature type="binding site" evidence="7">
    <location>
        <position position="21"/>
    </location>
    <ligand>
        <name>Ca(2+)</name>
        <dbReference type="ChEBI" id="CHEBI:29108"/>
    </ligand>
</feature>
<evidence type="ECO:0000313" key="11">
    <source>
        <dbReference type="Proteomes" id="UP000027586"/>
    </source>
</evidence>
<name>A0A068RU31_9FUNG</name>
<evidence type="ECO:0000256" key="1">
    <source>
        <dbReference type="ARBA" id="ARBA00004141"/>
    </source>
</evidence>
<keyword evidence="8" id="KW-0862">Zinc</keyword>
<evidence type="ECO:0000256" key="9">
    <source>
        <dbReference type="SAM" id="Phobius"/>
    </source>
</evidence>
<dbReference type="EMBL" id="CBTN010000016">
    <property type="protein sequence ID" value="CDH53230.1"/>
    <property type="molecule type" value="Genomic_DNA"/>
</dbReference>
<organism evidence="10 11">
    <name type="scientific">Lichtheimia corymbifera JMRC:FSU:9682</name>
    <dbReference type="NCBI Taxonomy" id="1263082"/>
    <lineage>
        <taxon>Eukaryota</taxon>
        <taxon>Fungi</taxon>
        <taxon>Fungi incertae sedis</taxon>
        <taxon>Mucoromycota</taxon>
        <taxon>Mucoromycotina</taxon>
        <taxon>Mucoromycetes</taxon>
        <taxon>Mucorales</taxon>
        <taxon>Lichtheimiaceae</taxon>
        <taxon>Lichtheimia</taxon>
    </lineage>
</organism>
<comment type="caution">
    <text evidence="10">The sequence shown here is derived from an EMBL/GenBank/DDBJ whole genome shotgun (WGS) entry which is preliminary data.</text>
</comment>
<dbReference type="GO" id="GO:0046872">
    <property type="term" value="F:metal ion binding"/>
    <property type="evidence" value="ECO:0007669"/>
    <property type="project" value="UniProtKB-KW"/>
</dbReference>
<keyword evidence="4" id="KW-0378">Hydrolase</keyword>
<feature type="transmembrane region" description="Helical" evidence="9">
    <location>
        <begin position="61"/>
        <end position="80"/>
    </location>
</feature>
<dbReference type="Pfam" id="PF05875">
    <property type="entry name" value="Ceramidase"/>
    <property type="match status" value="1"/>
</dbReference>
<feature type="binding site" evidence="8">
    <location>
        <position position="220"/>
    </location>
    <ligand>
        <name>Zn(2+)</name>
        <dbReference type="ChEBI" id="CHEBI:29105"/>
        <note>catalytic</note>
    </ligand>
</feature>
<evidence type="ECO:0000313" key="10">
    <source>
        <dbReference type="EMBL" id="CDH53230.1"/>
    </source>
</evidence>
<dbReference type="PANTHER" id="PTHR46187:SF3">
    <property type="entry name" value="ALKALINE CERAMIDASE 3"/>
    <property type="match status" value="1"/>
</dbReference>
<dbReference type="GO" id="GO:0046513">
    <property type="term" value="P:ceramide biosynthetic process"/>
    <property type="evidence" value="ECO:0007669"/>
    <property type="project" value="TreeGrafter"/>
</dbReference>
<reference evidence="10" key="1">
    <citation type="submission" date="2013-08" db="EMBL/GenBank/DDBJ databases">
        <title>Gene expansion shapes genome architecture in the human pathogen Lichtheimia corymbifera: an evolutionary genomics analysis in the ancient terrestrial Mucorales (Mucoromycotina).</title>
        <authorList>
            <person name="Schwartze V.U."/>
            <person name="Winter S."/>
            <person name="Shelest E."/>
            <person name="Marcet-Houben M."/>
            <person name="Horn F."/>
            <person name="Wehner S."/>
            <person name="Hoffmann K."/>
            <person name="Riege K."/>
            <person name="Sammeth M."/>
            <person name="Nowrousian M."/>
            <person name="Valiante V."/>
            <person name="Linde J."/>
            <person name="Jacobsen I.D."/>
            <person name="Marz M."/>
            <person name="Brakhage A.A."/>
            <person name="Gabaldon T."/>
            <person name="Bocker S."/>
            <person name="Voigt K."/>
        </authorList>
    </citation>
    <scope>NUCLEOTIDE SEQUENCE [LARGE SCALE GENOMIC DNA]</scope>
    <source>
        <strain evidence="10">FSU 9682</strain>
    </source>
</reference>
<dbReference type="Proteomes" id="UP000027586">
    <property type="component" value="Unassembled WGS sequence"/>
</dbReference>
<dbReference type="GO" id="GO:0016811">
    <property type="term" value="F:hydrolase activity, acting on carbon-nitrogen (but not peptide) bonds, in linear amides"/>
    <property type="evidence" value="ECO:0007669"/>
    <property type="project" value="InterPro"/>
</dbReference>
<feature type="transmembrane region" description="Helical" evidence="9">
    <location>
        <begin position="31"/>
        <end position="49"/>
    </location>
</feature>
<dbReference type="OrthoDB" id="187171at2759"/>
<evidence type="ECO:0000256" key="8">
    <source>
        <dbReference type="PIRSR" id="PIRSR608901-2"/>
    </source>
</evidence>
<evidence type="ECO:0000256" key="3">
    <source>
        <dbReference type="ARBA" id="ARBA00022692"/>
    </source>
</evidence>
<feature type="binding site" evidence="8">
    <location>
        <position position="78"/>
    </location>
    <ligand>
        <name>Zn(2+)</name>
        <dbReference type="ChEBI" id="CHEBI:29105"/>
        <note>catalytic</note>
    </ligand>
</feature>
<evidence type="ECO:0000256" key="2">
    <source>
        <dbReference type="ARBA" id="ARBA00009780"/>
    </source>
</evidence>
<feature type="transmembrane region" description="Helical" evidence="9">
    <location>
        <begin position="92"/>
        <end position="108"/>
    </location>
</feature>
<keyword evidence="11" id="KW-1185">Reference proteome</keyword>
<gene>
    <name evidence="10" type="ORF">LCOR_04608.1</name>
</gene>
<keyword evidence="5 9" id="KW-1133">Transmembrane helix</keyword>
<dbReference type="VEuPathDB" id="FungiDB:LCOR_04608.1"/>
<evidence type="ECO:0000256" key="6">
    <source>
        <dbReference type="ARBA" id="ARBA00023136"/>
    </source>
</evidence>
<accession>A0A068RU31</accession>
<dbReference type="GO" id="GO:0005789">
    <property type="term" value="C:endoplasmic reticulum membrane"/>
    <property type="evidence" value="ECO:0007669"/>
    <property type="project" value="TreeGrafter"/>
</dbReference>
<feature type="transmembrane region" description="Helical" evidence="9">
    <location>
        <begin position="173"/>
        <end position="194"/>
    </location>
</feature>